<comment type="function">
    <text evidence="17">Core subunit of the mitochondrial membrane respiratory chain NADH dehydrogenase (Complex I) which catalyzes electron transfer from NADH through the respiratory chain, using ubiquinone as an electron acceptor. Essential for the catalytic activity and assembly of complex I.</text>
</comment>
<comment type="catalytic activity">
    <reaction evidence="16 17">
        <text>a ubiquinone + NADH + 5 H(+)(in) = a ubiquinol + NAD(+) + 4 H(+)(out)</text>
        <dbReference type="Rhea" id="RHEA:29091"/>
        <dbReference type="Rhea" id="RHEA-COMP:9565"/>
        <dbReference type="Rhea" id="RHEA-COMP:9566"/>
        <dbReference type="ChEBI" id="CHEBI:15378"/>
        <dbReference type="ChEBI" id="CHEBI:16389"/>
        <dbReference type="ChEBI" id="CHEBI:17976"/>
        <dbReference type="ChEBI" id="CHEBI:57540"/>
        <dbReference type="ChEBI" id="CHEBI:57945"/>
        <dbReference type="EC" id="7.1.1.2"/>
    </reaction>
</comment>
<feature type="transmembrane region" description="Helical" evidence="17">
    <location>
        <begin position="137"/>
        <end position="159"/>
    </location>
</feature>
<evidence type="ECO:0000256" key="6">
    <source>
        <dbReference type="ARBA" id="ARBA00022448"/>
    </source>
</evidence>
<comment type="function">
    <text evidence="1">Core subunit of the mitochondrial membrane respiratory chain NADH dehydrogenase (Complex I) that is believed to belong to the minimal assembly required for catalysis. Complex I functions in the transfer of electrons from NADH to the respiratory chain. The immediate electron acceptor for the enzyme is believed to be ubiquinone.</text>
</comment>
<protein>
    <recommendedName>
        <fullName evidence="5 17">NADH-ubiquinone oxidoreductase chain 4</fullName>
        <ecNumber evidence="4 17">7.1.1.2</ecNumber>
    </recommendedName>
</protein>
<feature type="transmembrane region" description="Helical" evidence="17">
    <location>
        <begin position="298"/>
        <end position="319"/>
    </location>
</feature>
<proteinExistence type="inferred from homology"/>
<evidence type="ECO:0000256" key="3">
    <source>
        <dbReference type="ARBA" id="ARBA00009025"/>
    </source>
</evidence>
<evidence type="ECO:0000313" key="20">
    <source>
        <dbReference type="EMBL" id="AFQ62151.1"/>
    </source>
</evidence>
<evidence type="ECO:0000256" key="1">
    <source>
        <dbReference type="ARBA" id="ARBA00003257"/>
    </source>
</evidence>
<evidence type="ECO:0000256" key="5">
    <source>
        <dbReference type="ARBA" id="ARBA00021006"/>
    </source>
</evidence>
<feature type="transmembrane region" description="Helical" evidence="17">
    <location>
        <begin position="241"/>
        <end position="262"/>
    </location>
</feature>
<comment type="subcellular location">
    <subcellularLocation>
        <location evidence="2 17">Mitochondrion membrane</location>
        <topology evidence="2 17">Multi-pass membrane protein</topology>
    </subcellularLocation>
</comment>
<evidence type="ECO:0000256" key="11">
    <source>
        <dbReference type="ARBA" id="ARBA00022989"/>
    </source>
</evidence>
<evidence type="ECO:0000256" key="16">
    <source>
        <dbReference type="ARBA" id="ARBA00049551"/>
    </source>
</evidence>
<evidence type="ECO:0000256" key="7">
    <source>
        <dbReference type="ARBA" id="ARBA00022660"/>
    </source>
</evidence>
<keyword evidence="13 17" id="KW-0830">Ubiquinone</keyword>
<dbReference type="InterPro" id="IPR003918">
    <property type="entry name" value="NADH_UbQ_OxRdtase"/>
</dbReference>
<evidence type="ECO:0000256" key="13">
    <source>
        <dbReference type="ARBA" id="ARBA00023075"/>
    </source>
</evidence>
<dbReference type="AlphaFoldDB" id="S4SW04"/>
<evidence type="ECO:0000256" key="10">
    <source>
        <dbReference type="ARBA" id="ARBA00022982"/>
    </source>
</evidence>
<feature type="domain" description="NADH:ubiquinone oxidoreductase chain 4 N-terminal" evidence="19">
    <location>
        <begin position="1"/>
        <end position="93"/>
    </location>
</feature>
<feature type="transmembrane region" description="Helical" evidence="17">
    <location>
        <begin position="108"/>
        <end position="130"/>
    </location>
</feature>
<keyword evidence="6 17" id="KW-0813">Transport</keyword>
<dbReference type="PRINTS" id="PR01437">
    <property type="entry name" value="NUOXDRDTASE4"/>
</dbReference>
<evidence type="ECO:0000259" key="18">
    <source>
        <dbReference type="Pfam" id="PF00361"/>
    </source>
</evidence>
<evidence type="ECO:0000256" key="14">
    <source>
        <dbReference type="ARBA" id="ARBA00023128"/>
    </source>
</evidence>
<sequence>MLSFLFMMLFMVPMVFFVIIDWYSLYFFYGFCFFIYGGFDSYSMNVSYLLGSDLLTFGMVILSFWIGSLMLMASESLYGKSFLFSLIYFSCFVYGFFLFLTFTSMNLIMFYLFFEASLVPIFLIVMGWGYQPERFQASIYLLFYTLFASLPMMLGIFYIYLCEGTLSFSLMFSEFSSFYLYFCMIVAFLVKMPMFMVHLWLPKAHVEAPISGSMILAGVLLKLGGYGLIRLLFMFSSLSKLFSSFLISLSMVGACLVSLLCLRQVDMKILIAYSSVVHMGLVLGGIMTLSVWGMSGSFMMMIAHGLCSSGLFCLANISYERVGSRSLMMNKGMMNIMPSMTLWWFLLSSSNMAAPPSLNLMGEISLLTCILSWSGYTMVALMLVSFFSAAYSLFLFSFSQHGSLYSGCFSCSSGYVREYVLLFLHWVPLNLLIMKGEMFFLWI</sequence>
<evidence type="ECO:0000256" key="8">
    <source>
        <dbReference type="ARBA" id="ARBA00022692"/>
    </source>
</evidence>
<keyword evidence="15 17" id="KW-0472">Membrane</keyword>
<name>S4SW04_9COLE</name>
<accession>S4SW04</accession>
<feature type="transmembrane region" description="Helical" evidence="17">
    <location>
        <begin position="48"/>
        <end position="70"/>
    </location>
</feature>
<evidence type="ECO:0000256" key="4">
    <source>
        <dbReference type="ARBA" id="ARBA00012944"/>
    </source>
</evidence>
<evidence type="ECO:0000259" key="19">
    <source>
        <dbReference type="Pfam" id="PF01059"/>
    </source>
</evidence>
<evidence type="ECO:0000256" key="2">
    <source>
        <dbReference type="ARBA" id="ARBA00004225"/>
    </source>
</evidence>
<keyword evidence="11 17" id="KW-1133">Transmembrane helix</keyword>
<feature type="domain" description="NADH:quinone oxidoreductase/Mrp antiporter transmembrane" evidence="18">
    <location>
        <begin position="104"/>
        <end position="387"/>
    </location>
</feature>
<feature type="transmembrane region" description="Helical" evidence="17">
    <location>
        <begin position="378"/>
        <end position="398"/>
    </location>
</feature>
<gene>
    <name evidence="20" type="primary">ND4</name>
</gene>
<feature type="transmembrane region" description="Helical" evidence="17">
    <location>
        <begin position="12"/>
        <end position="36"/>
    </location>
</feature>
<dbReference type="GO" id="GO:0008137">
    <property type="term" value="F:NADH dehydrogenase (ubiquinone) activity"/>
    <property type="evidence" value="ECO:0007669"/>
    <property type="project" value="UniProtKB-UniRule"/>
</dbReference>
<evidence type="ECO:0000256" key="17">
    <source>
        <dbReference type="RuleBase" id="RU003297"/>
    </source>
</evidence>
<dbReference type="InterPro" id="IPR000260">
    <property type="entry name" value="NADH4_N"/>
</dbReference>
<keyword evidence="12 17" id="KW-0520">NAD</keyword>
<reference evidence="20" key="1">
    <citation type="submission" date="2012-07" db="EMBL/GenBank/DDBJ databases">
        <title>Mitogenomics of the Coleoptera under dense taxon sampling.</title>
        <authorList>
            <person name="Timmermans M.J.T.N."/>
            <person name="Lim J."/>
            <person name="Dodsworth S."/>
            <person name="Haran J."/>
            <person name="Ahrens D."/>
            <person name="Bocak L."/>
            <person name="London A."/>
            <person name="Culverwell L."/>
            <person name="Vogler A.P."/>
        </authorList>
    </citation>
    <scope>NUCLEOTIDE SEQUENCE</scope>
</reference>
<keyword evidence="9" id="KW-1278">Translocase</keyword>
<dbReference type="Pfam" id="PF00361">
    <property type="entry name" value="Proton_antipo_M"/>
    <property type="match status" value="1"/>
</dbReference>
<organism evidence="20">
    <name type="scientific">Noteridae sp. MJTNT-2012</name>
    <dbReference type="NCBI Taxonomy" id="1227477"/>
    <lineage>
        <taxon>Eukaryota</taxon>
        <taxon>Metazoa</taxon>
        <taxon>Ecdysozoa</taxon>
        <taxon>Arthropoda</taxon>
        <taxon>Hexapoda</taxon>
        <taxon>Insecta</taxon>
        <taxon>Pterygota</taxon>
        <taxon>Neoptera</taxon>
        <taxon>Endopterygota</taxon>
        <taxon>Coleoptera</taxon>
        <taxon>Adephaga</taxon>
        <taxon>Dytiscoidea</taxon>
        <taxon>Noteridae</taxon>
    </lineage>
</organism>
<dbReference type="GO" id="GO:0015990">
    <property type="term" value="P:electron transport coupled proton transport"/>
    <property type="evidence" value="ECO:0007669"/>
    <property type="project" value="TreeGrafter"/>
</dbReference>
<dbReference type="GO" id="GO:0042773">
    <property type="term" value="P:ATP synthesis coupled electron transport"/>
    <property type="evidence" value="ECO:0007669"/>
    <property type="project" value="InterPro"/>
</dbReference>
<comment type="similarity">
    <text evidence="3 17">Belongs to the complex I subunit 4 family.</text>
</comment>
<feature type="transmembrane region" description="Helical" evidence="17">
    <location>
        <begin position="179"/>
        <end position="201"/>
    </location>
</feature>
<dbReference type="PANTHER" id="PTHR43507:SF20">
    <property type="entry name" value="NADH-UBIQUINONE OXIDOREDUCTASE CHAIN 4"/>
    <property type="match status" value="1"/>
</dbReference>
<dbReference type="GO" id="GO:0048039">
    <property type="term" value="F:ubiquinone binding"/>
    <property type="evidence" value="ECO:0007669"/>
    <property type="project" value="TreeGrafter"/>
</dbReference>
<feature type="transmembrane region" description="Helical" evidence="17">
    <location>
        <begin position="269"/>
        <end position="292"/>
    </location>
</feature>
<geneLocation type="mitochondrion" evidence="20"/>
<dbReference type="PANTHER" id="PTHR43507">
    <property type="entry name" value="NADH-UBIQUINONE OXIDOREDUCTASE CHAIN 4"/>
    <property type="match status" value="1"/>
</dbReference>
<dbReference type="EMBL" id="JX313666">
    <property type="protein sequence ID" value="AFQ62151.1"/>
    <property type="molecule type" value="Genomic_DNA"/>
</dbReference>
<dbReference type="GO" id="GO:0003954">
    <property type="term" value="F:NADH dehydrogenase activity"/>
    <property type="evidence" value="ECO:0007669"/>
    <property type="project" value="TreeGrafter"/>
</dbReference>
<keyword evidence="10 17" id="KW-0249">Electron transport</keyword>
<dbReference type="Pfam" id="PF01059">
    <property type="entry name" value="Oxidored_q5_N"/>
    <property type="match status" value="1"/>
</dbReference>
<keyword evidence="8 17" id="KW-0812">Transmembrane</keyword>
<feature type="transmembrane region" description="Helical" evidence="17">
    <location>
        <begin position="82"/>
        <end position="102"/>
    </location>
</feature>
<keyword evidence="14 17" id="KW-0496">Mitochondrion</keyword>
<evidence type="ECO:0000256" key="15">
    <source>
        <dbReference type="ARBA" id="ARBA00023136"/>
    </source>
</evidence>
<dbReference type="EC" id="7.1.1.2" evidence="4 17"/>
<evidence type="ECO:0000256" key="9">
    <source>
        <dbReference type="ARBA" id="ARBA00022967"/>
    </source>
</evidence>
<feature type="transmembrane region" description="Helical" evidence="17">
    <location>
        <begin position="340"/>
        <end position="358"/>
    </location>
</feature>
<dbReference type="InterPro" id="IPR001750">
    <property type="entry name" value="ND/Mrp_TM"/>
</dbReference>
<feature type="transmembrane region" description="Helical" evidence="17">
    <location>
        <begin position="419"/>
        <end position="442"/>
    </location>
</feature>
<keyword evidence="7 17" id="KW-0679">Respiratory chain</keyword>
<dbReference type="GO" id="GO:0031966">
    <property type="term" value="C:mitochondrial membrane"/>
    <property type="evidence" value="ECO:0007669"/>
    <property type="project" value="UniProtKB-SubCell"/>
</dbReference>
<evidence type="ECO:0000256" key="12">
    <source>
        <dbReference type="ARBA" id="ARBA00023027"/>
    </source>
</evidence>